<dbReference type="HOGENOM" id="CLU_2607603_0_0_1"/>
<dbReference type="EMBL" id="KN835465">
    <property type="protein sequence ID" value="KIK37273.1"/>
    <property type="molecule type" value="Genomic_DNA"/>
</dbReference>
<sequence>MDIVTFPMSSEAMPGNIDVFICKAEVEHKVSNLTIVTHRKMVVRGVDADFLAKGVSTSRSSTSVACVLTVCPLLRSLSV</sequence>
<protein>
    <submittedName>
        <fullName evidence="1">Unplaced genomic scaffold CY34scaffold_334, whole genome shotgun sequence</fullName>
    </submittedName>
</protein>
<keyword evidence="2" id="KW-1185">Reference proteome</keyword>
<dbReference type="OrthoDB" id="10362209at2759"/>
<gene>
    <name evidence="1" type="ORF">CY34DRAFT_810496</name>
</gene>
<organism evidence="1 2">
    <name type="scientific">Suillus luteus UH-Slu-Lm8-n1</name>
    <dbReference type="NCBI Taxonomy" id="930992"/>
    <lineage>
        <taxon>Eukaryota</taxon>
        <taxon>Fungi</taxon>
        <taxon>Dikarya</taxon>
        <taxon>Basidiomycota</taxon>
        <taxon>Agaricomycotina</taxon>
        <taxon>Agaricomycetes</taxon>
        <taxon>Agaricomycetidae</taxon>
        <taxon>Boletales</taxon>
        <taxon>Suillineae</taxon>
        <taxon>Suillaceae</taxon>
        <taxon>Suillus</taxon>
    </lineage>
</organism>
<dbReference type="Proteomes" id="UP000054485">
    <property type="component" value="Unassembled WGS sequence"/>
</dbReference>
<proteinExistence type="predicted"/>
<name>A0A0D0AZK7_9AGAM</name>
<evidence type="ECO:0000313" key="2">
    <source>
        <dbReference type="Proteomes" id="UP000054485"/>
    </source>
</evidence>
<reference evidence="1 2" key="1">
    <citation type="submission" date="2014-04" db="EMBL/GenBank/DDBJ databases">
        <authorList>
            <consortium name="DOE Joint Genome Institute"/>
            <person name="Kuo A."/>
            <person name="Ruytinx J."/>
            <person name="Rineau F."/>
            <person name="Colpaert J."/>
            <person name="Kohler A."/>
            <person name="Nagy L.G."/>
            <person name="Floudas D."/>
            <person name="Copeland A."/>
            <person name="Barry K.W."/>
            <person name="Cichocki N."/>
            <person name="Veneault-Fourrey C."/>
            <person name="LaButti K."/>
            <person name="Lindquist E.A."/>
            <person name="Lipzen A."/>
            <person name="Lundell T."/>
            <person name="Morin E."/>
            <person name="Murat C."/>
            <person name="Sun H."/>
            <person name="Tunlid A."/>
            <person name="Henrissat B."/>
            <person name="Grigoriev I.V."/>
            <person name="Hibbett D.S."/>
            <person name="Martin F."/>
            <person name="Nordberg H.P."/>
            <person name="Cantor M.N."/>
            <person name="Hua S.X."/>
        </authorList>
    </citation>
    <scope>NUCLEOTIDE SEQUENCE [LARGE SCALE GENOMIC DNA]</scope>
    <source>
        <strain evidence="1 2">UH-Slu-Lm8-n1</strain>
    </source>
</reference>
<accession>A0A0D0AZK7</accession>
<dbReference type="InParanoid" id="A0A0D0AZK7"/>
<reference evidence="2" key="2">
    <citation type="submission" date="2015-01" db="EMBL/GenBank/DDBJ databases">
        <title>Evolutionary Origins and Diversification of the Mycorrhizal Mutualists.</title>
        <authorList>
            <consortium name="DOE Joint Genome Institute"/>
            <consortium name="Mycorrhizal Genomics Consortium"/>
            <person name="Kohler A."/>
            <person name="Kuo A."/>
            <person name="Nagy L.G."/>
            <person name="Floudas D."/>
            <person name="Copeland A."/>
            <person name="Barry K.W."/>
            <person name="Cichocki N."/>
            <person name="Veneault-Fourrey C."/>
            <person name="LaButti K."/>
            <person name="Lindquist E.A."/>
            <person name="Lipzen A."/>
            <person name="Lundell T."/>
            <person name="Morin E."/>
            <person name="Murat C."/>
            <person name="Riley R."/>
            <person name="Ohm R."/>
            <person name="Sun H."/>
            <person name="Tunlid A."/>
            <person name="Henrissat B."/>
            <person name="Grigoriev I.V."/>
            <person name="Hibbett D.S."/>
            <person name="Martin F."/>
        </authorList>
    </citation>
    <scope>NUCLEOTIDE SEQUENCE [LARGE SCALE GENOMIC DNA]</scope>
    <source>
        <strain evidence="2">UH-Slu-Lm8-n1</strain>
    </source>
</reference>
<dbReference type="AlphaFoldDB" id="A0A0D0AZK7"/>
<evidence type="ECO:0000313" key="1">
    <source>
        <dbReference type="EMBL" id="KIK37273.1"/>
    </source>
</evidence>